<name>A0A849L394_9RHOB</name>
<gene>
    <name evidence="1" type="ORF">HMH01_09485</name>
</gene>
<evidence type="ECO:0000313" key="1">
    <source>
        <dbReference type="EMBL" id="NNU80667.1"/>
    </source>
</evidence>
<reference evidence="1 2" key="1">
    <citation type="submission" date="2020-05" db="EMBL/GenBank/DDBJ databases">
        <title>Gimesia benthica sp. nov., a novel planctomycete isolated from a deep-sea water sample of the Northwest Indian Ocean.</title>
        <authorList>
            <person name="Wang J."/>
            <person name="Ruan C."/>
            <person name="Song L."/>
            <person name="Zhu Y."/>
            <person name="Li A."/>
            <person name="Zheng X."/>
            <person name="Wang L."/>
            <person name="Lu Z."/>
            <person name="Huang Y."/>
            <person name="Du W."/>
            <person name="Zhou Y."/>
            <person name="Huang L."/>
            <person name="Dai X."/>
        </authorList>
    </citation>
    <scope>NUCLEOTIDE SEQUENCE [LARGE SCALE GENOMIC DNA]</scope>
    <source>
        <strain evidence="1 2">YYQ-30</strain>
    </source>
</reference>
<protein>
    <submittedName>
        <fullName evidence="1">DUF2155 domain-containing protein</fullName>
    </submittedName>
</protein>
<dbReference type="EMBL" id="JABFBC010000001">
    <property type="protein sequence ID" value="NNU80667.1"/>
    <property type="molecule type" value="Genomic_DNA"/>
</dbReference>
<dbReference type="AlphaFoldDB" id="A0A849L394"/>
<comment type="caution">
    <text evidence="1">The sequence shown here is derived from an EMBL/GenBank/DDBJ whole genome shotgun (WGS) entry which is preliminary data.</text>
</comment>
<proteinExistence type="predicted"/>
<keyword evidence="2" id="KW-1185">Reference proteome</keyword>
<dbReference type="Proteomes" id="UP000572377">
    <property type="component" value="Unassembled WGS sequence"/>
</dbReference>
<accession>A0A849L394</accession>
<sequence length="134" mass="14755">MPLEEPVEEGLGLEAEIEGLLGSDPADTFTEEQAARFGVAGAARLRGLDTLTNEVSDFTIAVGETLRFERLIVSLEACRFPAESPEADAYAFLRIRDERDDTDRFTGWMLASSPALSALDHPRYDVWVLSCTTD</sequence>
<dbReference type="Pfam" id="PF09923">
    <property type="entry name" value="DUF2155"/>
    <property type="match status" value="1"/>
</dbReference>
<evidence type="ECO:0000313" key="2">
    <source>
        <dbReference type="Proteomes" id="UP000572377"/>
    </source>
</evidence>
<organism evidence="1 2">
    <name type="scientific">Halovulum dunhuangense</name>
    <dbReference type="NCBI Taxonomy" id="1505036"/>
    <lineage>
        <taxon>Bacteria</taxon>
        <taxon>Pseudomonadati</taxon>
        <taxon>Pseudomonadota</taxon>
        <taxon>Alphaproteobacteria</taxon>
        <taxon>Rhodobacterales</taxon>
        <taxon>Paracoccaceae</taxon>
        <taxon>Halovulum</taxon>
    </lineage>
</organism>
<dbReference type="InterPro" id="IPR019225">
    <property type="entry name" value="DUF2155"/>
</dbReference>